<sequence>GSNGDKNPVDPGKGNSGHVLVAVSEVRLGTVLSTTVSGCEGCGTGEPEDPAKGNQLVTNSVNKGFTYVRINQAPWEAILD</sequence>
<accession>A0A699XKZ3</accession>
<organism evidence="1">
    <name type="scientific">Tanacetum cinerariifolium</name>
    <name type="common">Dalmatian daisy</name>
    <name type="synonym">Chrysanthemum cinerariifolium</name>
    <dbReference type="NCBI Taxonomy" id="118510"/>
    <lineage>
        <taxon>Eukaryota</taxon>
        <taxon>Viridiplantae</taxon>
        <taxon>Streptophyta</taxon>
        <taxon>Embryophyta</taxon>
        <taxon>Tracheophyta</taxon>
        <taxon>Spermatophyta</taxon>
        <taxon>Magnoliopsida</taxon>
        <taxon>eudicotyledons</taxon>
        <taxon>Gunneridae</taxon>
        <taxon>Pentapetalae</taxon>
        <taxon>asterids</taxon>
        <taxon>campanulids</taxon>
        <taxon>Asterales</taxon>
        <taxon>Asteraceae</taxon>
        <taxon>Asteroideae</taxon>
        <taxon>Anthemideae</taxon>
        <taxon>Anthemidinae</taxon>
        <taxon>Tanacetum</taxon>
    </lineage>
</organism>
<proteinExistence type="predicted"/>
<name>A0A699XKZ3_TANCI</name>
<dbReference type="AlphaFoldDB" id="A0A699XKZ3"/>
<comment type="caution">
    <text evidence="1">The sequence shown here is derived from an EMBL/GenBank/DDBJ whole genome shotgun (WGS) entry which is preliminary data.</text>
</comment>
<reference evidence="1" key="1">
    <citation type="journal article" date="2019" name="Sci. Rep.">
        <title>Draft genome of Tanacetum cinerariifolium, the natural source of mosquito coil.</title>
        <authorList>
            <person name="Yamashiro T."/>
            <person name="Shiraishi A."/>
            <person name="Satake H."/>
            <person name="Nakayama K."/>
        </authorList>
    </citation>
    <scope>NUCLEOTIDE SEQUENCE</scope>
</reference>
<dbReference type="EMBL" id="BKCJ011876467">
    <property type="protein sequence ID" value="GFD60337.1"/>
    <property type="molecule type" value="Genomic_DNA"/>
</dbReference>
<feature type="non-terminal residue" evidence="1">
    <location>
        <position position="80"/>
    </location>
</feature>
<protein>
    <submittedName>
        <fullName evidence="1">Uncharacterized protein</fullName>
    </submittedName>
</protein>
<feature type="non-terminal residue" evidence="1">
    <location>
        <position position="1"/>
    </location>
</feature>
<evidence type="ECO:0000313" key="1">
    <source>
        <dbReference type="EMBL" id="GFD60337.1"/>
    </source>
</evidence>
<gene>
    <name evidence="1" type="ORF">Tci_932306</name>
</gene>